<organism evidence="2 3">
    <name type="scientific">Candidatus Magnetobacterium casense</name>
    <dbReference type="NCBI Taxonomy" id="1455061"/>
    <lineage>
        <taxon>Bacteria</taxon>
        <taxon>Pseudomonadati</taxon>
        <taxon>Nitrospirota</taxon>
        <taxon>Thermodesulfovibrionia</taxon>
        <taxon>Thermodesulfovibrionales</taxon>
        <taxon>Candidatus Magnetobacteriaceae</taxon>
        <taxon>Candidatus Magnetobacterium</taxon>
    </lineage>
</organism>
<gene>
    <name evidence="2" type="ORF">HWQ67_11745</name>
</gene>
<protein>
    <submittedName>
        <fullName evidence="2">DUF4011 domain-containing protein</fullName>
    </submittedName>
</protein>
<keyword evidence="3" id="KW-1185">Reference proteome</keyword>
<dbReference type="Pfam" id="PF13086">
    <property type="entry name" value="AAA_11"/>
    <property type="match status" value="1"/>
</dbReference>
<dbReference type="InterPro" id="IPR041677">
    <property type="entry name" value="DNA2/NAM7_AAA_11"/>
</dbReference>
<evidence type="ECO:0000313" key="3">
    <source>
        <dbReference type="Proteomes" id="UP001196980"/>
    </source>
</evidence>
<proteinExistence type="predicted"/>
<dbReference type="RefSeq" id="WP_218252882.1">
    <property type="nucleotide sequence ID" value="NZ_JABXWD010000223.1"/>
</dbReference>
<feature type="domain" description="DNA2/NAM7 helicase helicase" evidence="1">
    <location>
        <begin position="313"/>
        <end position="390"/>
    </location>
</feature>
<reference evidence="2 3" key="1">
    <citation type="journal article" date="2020" name="J Geophys Res Biogeosci">
        <title>Magnetotaxis as an Adaptation to Enable Bacterial Shuttling of Microbial Sulfur and Sulfur Cycling Across Aquatic Oxic#Anoxic Interfaces.</title>
        <authorList>
            <person name="Li J."/>
            <person name="Liu P."/>
            <person name="Wang J."/>
            <person name="Roberts A.P."/>
            <person name="Pan Y."/>
        </authorList>
    </citation>
    <scope>NUCLEOTIDE SEQUENCE [LARGE SCALE GENOMIC DNA]</scope>
    <source>
        <strain evidence="2 3">MYR-1_YQ</strain>
    </source>
</reference>
<accession>A0ABS6S070</accession>
<dbReference type="Proteomes" id="UP001196980">
    <property type="component" value="Unassembled WGS sequence"/>
</dbReference>
<comment type="caution">
    <text evidence="2">The sequence shown here is derived from an EMBL/GenBank/DDBJ whole genome shotgun (WGS) entry which is preliminary data.</text>
</comment>
<dbReference type="InterPro" id="IPR025103">
    <property type="entry name" value="DUF4011"/>
</dbReference>
<name>A0ABS6S070_9BACT</name>
<sequence length="737" mass="82832">MSQDRNIIQNTLQDMRKHLLDLSSRNRLLKYQHSKRHSIRFVDKPNLDVLFDQLVNNRKSIPIRCLPRPQAYEGQRPEVEQYAQSVGIDTDFDFDVSCCSDVKTGDNTEVRALLYPEELDAICKGIRTKAQSALEETGTNMLYLIFGFLEFYESDTSNKPMNAPLLAVPVSLQRGSIDNTTRCYQYSLAYSGEDVNENYTLREKLQQDLTFHLPMYYEEDLPGAYFNEIRDAIRGMKRWSVRCQLTLGFISFARMIIWDDIDPQKHPEILDHEIVKNVLSGCGSSGDSLSLFAEDYEIDKHPQSDLPLIYDADSSQHSAIIDVLSGRNTVINGPPGTGKSQTITNIIAMALRQGKTVLFVSEKLAALEVVSRRLGQAQLGHFCLELHSAATNKQKILKDIEARLNTKFQQPQQLQTKINALIQHKNTLNRHAALMNRVVGNNLGLSVHDAFWRLERFRRCVGDLSDCVAHMSMPEATAWSPEELNGRRRSLENLGRLFKEIGRFDWGHPWWGFSPGLLISGDDAMIGRDIAETIALAQRLSELVRQYQGFIGAPETPDIKAMETTRTLIDAIPQPPQNCIGLLLPGFFPENDAHGQDSRRVLQEVCSEVLRSRALLQHADNDLLPGGDIDIERTTQILNRGEETLSPQAMTQDLNWLRLRVSNAATCLQSFTGAMTTPVACDAPAQNTAEEIDSLIAAVAPLEVSDIPIKTLNREAQAILRELDTLTTVFATIEDIA</sequence>
<dbReference type="Pfam" id="PF13195">
    <property type="entry name" value="DUF4011"/>
    <property type="match status" value="1"/>
</dbReference>
<evidence type="ECO:0000259" key="1">
    <source>
        <dbReference type="Pfam" id="PF13086"/>
    </source>
</evidence>
<dbReference type="EMBL" id="JABXWD010000223">
    <property type="protein sequence ID" value="MBV6342260.1"/>
    <property type="molecule type" value="Genomic_DNA"/>
</dbReference>
<feature type="non-terminal residue" evidence="2">
    <location>
        <position position="737"/>
    </location>
</feature>
<evidence type="ECO:0000313" key="2">
    <source>
        <dbReference type="EMBL" id="MBV6342260.1"/>
    </source>
</evidence>